<gene>
    <name evidence="4" type="ORF">CO137_00055</name>
</gene>
<dbReference type="PROSITE" id="PS50293">
    <property type="entry name" value="TPR_REGION"/>
    <property type="match status" value="1"/>
</dbReference>
<keyword evidence="1" id="KW-0677">Repeat</keyword>
<organism evidence="4 5">
    <name type="scientific">Candidatus Magasanikbacteria bacterium CG_4_9_14_3_um_filter_32_9</name>
    <dbReference type="NCBI Taxonomy" id="1974644"/>
    <lineage>
        <taxon>Bacteria</taxon>
        <taxon>Candidatus Magasanikiibacteriota</taxon>
    </lineage>
</organism>
<dbReference type="SUPFAM" id="SSF48452">
    <property type="entry name" value="TPR-like"/>
    <property type="match status" value="1"/>
</dbReference>
<dbReference type="PANTHER" id="PTHR44858">
    <property type="entry name" value="TETRATRICOPEPTIDE REPEAT PROTEIN 6"/>
    <property type="match status" value="1"/>
</dbReference>
<feature type="repeat" description="TPR" evidence="3">
    <location>
        <begin position="104"/>
        <end position="137"/>
    </location>
</feature>
<accession>A0A2M7Z7X5</accession>
<dbReference type="Gene3D" id="1.25.40.10">
    <property type="entry name" value="Tetratricopeptide repeat domain"/>
    <property type="match status" value="1"/>
</dbReference>
<dbReference type="AlphaFoldDB" id="A0A2M7Z7X5"/>
<evidence type="ECO:0000313" key="5">
    <source>
        <dbReference type="Proteomes" id="UP000230843"/>
    </source>
</evidence>
<dbReference type="Pfam" id="PF13181">
    <property type="entry name" value="TPR_8"/>
    <property type="match status" value="1"/>
</dbReference>
<evidence type="ECO:0000256" key="3">
    <source>
        <dbReference type="PROSITE-ProRule" id="PRU00339"/>
    </source>
</evidence>
<dbReference type="InterPro" id="IPR006597">
    <property type="entry name" value="Sel1-like"/>
</dbReference>
<dbReference type="InterPro" id="IPR011990">
    <property type="entry name" value="TPR-like_helical_dom_sf"/>
</dbReference>
<dbReference type="PANTHER" id="PTHR44858:SF1">
    <property type="entry name" value="UDP-N-ACETYLGLUCOSAMINE--PEPTIDE N-ACETYLGLUCOSAMINYLTRANSFERASE SPINDLY-RELATED"/>
    <property type="match status" value="1"/>
</dbReference>
<dbReference type="InterPro" id="IPR019734">
    <property type="entry name" value="TPR_rpt"/>
</dbReference>
<evidence type="ECO:0000256" key="2">
    <source>
        <dbReference type="ARBA" id="ARBA00022803"/>
    </source>
</evidence>
<keyword evidence="2 3" id="KW-0802">TPR repeat</keyword>
<dbReference type="SMART" id="SM00028">
    <property type="entry name" value="TPR"/>
    <property type="match status" value="4"/>
</dbReference>
<comment type="caution">
    <text evidence="4">The sequence shown here is derived from an EMBL/GenBank/DDBJ whole genome shotgun (WGS) entry which is preliminary data.</text>
</comment>
<sequence>FYWYLGDISVFAKDTEGTEKAYKKAIELKPDYLSAYLSLSEFYESQENLDSAISIYTPVLRLVQNSPEVLFSLGRMFYNKNEENDDKQAELLWLRAIELTPNYSNALYSLGLLYERRGDKALALNYFKKVEELNPNNVDIGNKVREMLQ</sequence>
<dbReference type="Pfam" id="PF00515">
    <property type="entry name" value="TPR_1"/>
    <property type="match status" value="1"/>
</dbReference>
<dbReference type="PROSITE" id="PS50005">
    <property type="entry name" value="TPR"/>
    <property type="match status" value="1"/>
</dbReference>
<proteinExistence type="predicted"/>
<evidence type="ECO:0000313" key="4">
    <source>
        <dbReference type="EMBL" id="PJA90554.1"/>
    </source>
</evidence>
<protein>
    <submittedName>
        <fullName evidence="4">Uncharacterized protein</fullName>
    </submittedName>
</protein>
<dbReference type="EMBL" id="PFVJ01000002">
    <property type="protein sequence ID" value="PJA90554.1"/>
    <property type="molecule type" value="Genomic_DNA"/>
</dbReference>
<dbReference type="InterPro" id="IPR050498">
    <property type="entry name" value="Ycf3"/>
</dbReference>
<name>A0A2M7Z7X5_9BACT</name>
<evidence type="ECO:0000256" key="1">
    <source>
        <dbReference type="ARBA" id="ARBA00022737"/>
    </source>
</evidence>
<dbReference type="SMART" id="SM00671">
    <property type="entry name" value="SEL1"/>
    <property type="match status" value="2"/>
</dbReference>
<dbReference type="Proteomes" id="UP000230843">
    <property type="component" value="Unassembled WGS sequence"/>
</dbReference>
<feature type="non-terminal residue" evidence="4">
    <location>
        <position position="1"/>
    </location>
</feature>
<reference evidence="5" key="1">
    <citation type="submission" date="2017-09" db="EMBL/GenBank/DDBJ databases">
        <title>Depth-based differentiation of microbial function through sediment-hosted aquifers and enrichment of novel symbionts in the deep terrestrial subsurface.</title>
        <authorList>
            <person name="Probst A.J."/>
            <person name="Ladd B."/>
            <person name="Jarett J.K."/>
            <person name="Geller-Mcgrath D.E."/>
            <person name="Sieber C.M.K."/>
            <person name="Emerson J.B."/>
            <person name="Anantharaman K."/>
            <person name="Thomas B.C."/>
            <person name="Malmstrom R."/>
            <person name="Stieglmeier M."/>
            <person name="Klingl A."/>
            <person name="Woyke T."/>
            <person name="Ryan C.M."/>
            <person name="Banfield J.F."/>
        </authorList>
    </citation>
    <scope>NUCLEOTIDE SEQUENCE [LARGE SCALE GENOMIC DNA]</scope>
</reference>